<organism evidence="1">
    <name type="scientific">marine sediment metagenome</name>
    <dbReference type="NCBI Taxonomy" id="412755"/>
    <lineage>
        <taxon>unclassified sequences</taxon>
        <taxon>metagenomes</taxon>
        <taxon>ecological metagenomes</taxon>
    </lineage>
</organism>
<sequence length="157" mass="17643">DGWDRASANRRGYYVAAANWTGEDGTVWPVKITGTAIKSVNEAETTMPLPDENGFVIRRYYREQPPAITVDGYRMDDPFPTEGDFVDPDKILGTADVMIESTVRTDLGVEINRKVLAWSQANHDDYLIYDWSDSRYALVSSDPAKAPVLKCIISKMF</sequence>
<comment type="caution">
    <text evidence="1">The sequence shown here is derived from an EMBL/GenBank/DDBJ whole genome shotgun (WGS) entry which is preliminary data.</text>
</comment>
<evidence type="ECO:0000313" key="1">
    <source>
        <dbReference type="EMBL" id="GAI78180.1"/>
    </source>
</evidence>
<reference evidence="1" key="1">
    <citation type="journal article" date="2014" name="Front. Microbiol.">
        <title>High frequency of phylogenetically diverse reductive dehalogenase-homologous genes in deep subseafloor sedimentary metagenomes.</title>
        <authorList>
            <person name="Kawai M."/>
            <person name="Futagami T."/>
            <person name="Toyoda A."/>
            <person name="Takaki Y."/>
            <person name="Nishi S."/>
            <person name="Hori S."/>
            <person name="Arai W."/>
            <person name="Tsubouchi T."/>
            <person name="Morono Y."/>
            <person name="Uchiyama I."/>
            <person name="Ito T."/>
            <person name="Fujiyama A."/>
            <person name="Inagaki F."/>
            <person name="Takami H."/>
        </authorList>
    </citation>
    <scope>NUCLEOTIDE SEQUENCE</scope>
    <source>
        <strain evidence="1">Expedition CK06-06</strain>
    </source>
</reference>
<feature type="non-terminal residue" evidence="1">
    <location>
        <position position="1"/>
    </location>
</feature>
<protein>
    <submittedName>
        <fullName evidence="1">Uncharacterized protein</fullName>
    </submittedName>
</protein>
<dbReference type="AlphaFoldDB" id="X1SS51"/>
<name>X1SS51_9ZZZZ</name>
<gene>
    <name evidence="1" type="ORF">S12H4_16406</name>
</gene>
<proteinExistence type="predicted"/>
<accession>X1SS51</accession>
<dbReference type="EMBL" id="BARW01007931">
    <property type="protein sequence ID" value="GAI78180.1"/>
    <property type="molecule type" value="Genomic_DNA"/>
</dbReference>